<comment type="caution">
    <text evidence="3">The sequence shown here is derived from an EMBL/GenBank/DDBJ whole genome shotgun (WGS) entry which is preliminary data.</text>
</comment>
<dbReference type="EMBL" id="CAKLCB010000073">
    <property type="protein sequence ID" value="CAH0514569.1"/>
    <property type="molecule type" value="Genomic_DNA"/>
</dbReference>
<sequence>MLLNNLMFWMMVVEAVICLMLTLPFGQWLSYTMMSFLMKYLDDKNSPVNTMATIVLALVAILFLSNVSTVYKHHL</sequence>
<keyword evidence="4" id="KW-1185">Reference proteome</keyword>
<protein>
    <recommendedName>
        <fullName evidence="2">BAP29/BAP31 transmembrane domain-containing protein</fullName>
    </recommendedName>
</protein>
<accession>A0ABN8CR29</accession>
<evidence type="ECO:0000259" key="2">
    <source>
        <dbReference type="Pfam" id="PF05529"/>
    </source>
</evidence>
<evidence type="ECO:0000256" key="1">
    <source>
        <dbReference type="SAM" id="Phobius"/>
    </source>
</evidence>
<dbReference type="InterPro" id="IPR040463">
    <property type="entry name" value="BAP29/BAP31_N"/>
</dbReference>
<name>A0ABN8CR29_9STRA</name>
<proteinExistence type="predicted"/>
<evidence type="ECO:0000313" key="4">
    <source>
        <dbReference type="Proteomes" id="UP001158986"/>
    </source>
</evidence>
<feature type="transmembrane region" description="Helical" evidence="1">
    <location>
        <begin position="50"/>
        <end position="71"/>
    </location>
</feature>
<organism evidence="3 4">
    <name type="scientific">Peronospora belbahrii</name>
    <dbReference type="NCBI Taxonomy" id="622444"/>
    <lineage>
        <taxon>Eukaryota</taxon>
        <taxon>Sar</taxon>
        <taxon>Stramenopiles</taxon>
        <taxon>Oomycota</taxon>
        <taxon>Peronosporomycetes</taxon>
        <taxon>Peronosporales</taxon>
        <taxon>Peronosporaceae</taxon>
        <taxon>Peronospora</taxon>
    </lineage>
</organism>
<dbReference type="Pfam" id="PF05529">
    <property type="entry name" value="Bap31"/>
    <property type="match status" value="1"/>
</dbReference>
<dbReference type="Proteomes" id="UP001158986">
    <property type="component" value="Unassembled WGS sequence"/>
</dbReference>
<feature type="domain" description="BAP29/BAP31 transmembrane" evidence="2">
    <location>
        <begin position="5"/>
        <end position="73"/>
    </location>
</feature>
<keyword evidence="1" id="KW-0472">Membrane</keyword>
<reference evidence="3 4" key="1">
    <citation type="submission" date="2021-11" db="EMBL/GenBank/DDBJ databases">
        <authorList>
            <person name="Islam A."/>
            <person name="Islam S."/>
            <person name="Flora M.S."/>
            <person name="Rahman M."/>
            <person name="Ziaur R.M."/>
            <person name="Epstein J.H."/>
            <person name="Hassan M."/>
            <person name="Klassen M."/>
            <person name="Woodard K."/>
            <person name="Webb A."/>
            <person name="Webby R.J."/>
            <person name="El Zowalaty M.E."/>
        </authorList>
    </citation>
    <scope>NUCLEOTIDE SEQUENCE [LARGE SCALE GENOMIC DNA]</scope>
    <source>
        <strain evidence="3">Pbs1</strain>
    </source>
</reference>
<evidence type="ECO:0000313" key="3">
    <source>
        <dbReference type="EMBL" id="CAH0514569.1"/>
    </source>
</evidence>
<keyword evidence="1" id="KW-1133">Transmembrane helix</keyword>
<keyword evidence="1" id="KW-0812">Transmembrane</keyword>
<feature type="transmembrane region" description="Helical" evidence="1">
    <location>
        <begin position="6"/>
        <end position="29"/>
    </location>
</feature>
<gene>
    <name evidence="3" type="ORF">PBS001_LOCUS1315</name>
</gene>